<dbReference type="RefSeq" id="WP_240568092.1">
    <property type="nucleotide sequence ID" value="NZ_JAKVPY010000009.1"/>
</dbReference>
<proteinExistence type="predicted"/>
<accession>A0ABS9RU37</accession>
<evidence type="ECO:0000313" key="2">
    <source>
        <dbReference type="EMBL" id="MCH4563383.1"/>
    </source>
</evidence>
<gene>
    <name evidence="2" type="ORF">MKP05_09600</name>
</gene>
<dbReference type="SUPFAM" id="SSF53098">
    <property type="entry name" value="Ribonuclease H-like"/>
    <property type="match status" value="1"/>
</dbReference>
<evidence type="ECO:0000259" key="1">
    <source>
        <dbReference type="Pfam" id="PF16473"/>
    </source>
</evidence>
<comment type="caution">
    <text evidence="2">The sequence shown here is derived from an EMBL/GenBank/DDBJ whole genome shotgun (WGS) entry which is preliminary data.</text>
</comment>
<dbReference type="Pfam" id="PF16473">
    <property type="entry name" value="Rv2179c-like"/>
    <property type="match status" value="1"/>
</dbReference>
<dbReference type="InterPro" id="IPR036397">
    <property type="entry name" value="RNaseH_sf"/>
</dbReference>
<dbReference type="InterPro" id="IPR012337">
    <property type="entry name" value="RNaseH-like_sf"/>
</dbReference>
<sequence length="247" mass="27067">MSQVIDISIDLETLAMGPDAVILAIGIADSNGVAFSITPSVAEQVAEGRVIDDNTLHWWLRQDDAARDALIGKLISVAKAREILHDFFREAADEYGDYLVWGNSPGFDCEILGDFIGGKPWRFYQERDVRTAREILDERTQPRVAHSALSDAEAQLEDVRRYRELVAPVAGDATIDNSSLLGLVDRIHTAAGDPLGKMMPGELVEHIREQRKVLFQIREEMRRTGGGISTDTLGSLQAVIIAAGGGE</sequence>
<dbReference type="Proteomes" id="UP001202117">
    <property type="component" value="Unassembled WGS sequence"/>
</dbReference>
<evidence type="ECO:0000313" key="3">
    <source>
        <dbReference type="Proteomes" id="UP001202117"/>
    </source>
</evidence>
<protein>
    <submittedName>
        <fullName evidence="2">3'-5' exoribonuclease</fullName>
    </submittedName>
</protein>
<keyword evidence="3" id="KW-1185">Reference proteome</keyword>
<dbReference type="EMBL" id="JAKVPY010000009">
    <property type="protein sequence ID" value="MCH4563383.1"/>
    <property type="molecule type" value="Genomic_DNA"/>
</dbReference>
<dbReference type="Gene3D" id="3.30.420.10">
    <property type="entry name" value="Ribonuclease H-like superfamily/Ribonuclease H"/>
    <property type="match status" value="1"/>
</dbReference>
<reference evidence="2 3" key="1">
    <citation type="submission" date="2022-02" db="EMBL/GenBank/DDBJ databases">
        <title>Halomonas fukangensis sp. nov., a halophilic bacterium isolated from a bulk soil of Kalidium foliatum at Fukang.</title>
        <authorList>
            <person name="Huang Y."/>
        </authorList>
    </citation>
    <scope>NUCLEOTIDE SEQUENCE [LARGE SCALE GENOMIC DNA]</scope>
    <source>
        <strain evidence="2 3">EGI 63088</strain>
    </source>
</reference>
<dbReference type="InterPro" id="IPR033390">
    <property type="entry name" value="Rv2179c-like"/>
</dbReference>
<organism evidence="2 3">
    <name type="scientific">Halomonas flagellata</name>
    <dbReference type="NCBI Taxonomy" id="2920385"/>
    <lineage>
        <taxon>Bacteria</taxon>
        <taxon>Pseudomonadati</taxon>
        <taxon>Pseudomonadota</taxon>
        <taxon>Gammaproteobacteria</taxon>
        <taxon>Oceanospirillales</taxon>
        <taxon>Halomonadaceae</taxon>
        <taxon>Halomonas</taxon>
    </lineage>
</organism>
<name>A0ABS9RU37_9GAMM</name>
<feature type="domain" description="3'-5' exoribonuclease Rv2179c-like" evidence="1">
    <location>
        <begin position="7"/>
        <end position="157"/>
    </location>
</feature>